<name>A0AAT9LF95_9FIRM</name>
<organism evidence="2">
    <name type="scientific">Candidatus Fermentithermobacillus carboniphilus</name>
    <dbReference type="NCBI Taxonomy" id="3085328"/>
    <lineage>
        <taxon>Bacteria</taxon>
        <taxon>Bacillati</taxon>
        <taxon>Bacillota</taxon>
        <taxon>Candidatus Fermentithermobacillia</taxon>
        <taxon>Candidatus Fermentithermobacillales</taxon>
        <taxon>Candidatus Fermentithermobacillaceae</taxon>
        <taxon>Candidatus Fermentithermobacillus</taxon>
    </lineage>
</organism>
<evidence type="ECO:0000313" key="2">
    <source>
        <dbReference type="EMBL" id="QUL99257.1"/>
    </source>
</evidence>
<protein>
    <submittedName>
        <fullName evidence="2">DUF4932 domain-containing protein</fullName>
    </submittedName>
</protein>
<dbReference type="KEGG" id="fcz:IMF26_04155"/>
<sequence>MFWVWSPGHWYTDSPDFPSGRSLETLTLHELGHSFVNPAMDMHSARVSGLGELFKPVERQMRDMAYPNVHVFMNEQVLRAVTSLAAKVHRFRTRPSGQSREIPGGTRAGSAGHIIPEGSRLAPERGVPCYRHSPYTGKPGAGAAEKRAEAHRVAVPDGFGRETTALGALISNQTAEARFDGVSFTQARFRWGKALPSISALALRPQSRGFPPGGGIPR</sequence>
<accession>A0AAT9LF95</accession>
<gene>
    <name evidence="2" type="ORF">IMF26_04155</name>
</gene>
<reference evidence="2" key="2">
    <citation type="journal article" date="2023" name="Biology">
        <title>Prokaryotic Life Associated with Coal-Fire Gas Vents Revealed by Metagenomics.</title>
        <authorList>
            <person name="Kadnikov V.V."/>
            <person name="Mardanov A.V."/>
            <person name="Beletsky A.V."/>
            <person name="Karnachuk O.V."/>
            <person name="Ravin N.V."/>
        </authorList>
    </citation>
    <scope>NUCLEOTIDE SEQUENCE</scope>
    <source>
        <strain evidence="2">Bu02</strain>
    </source>
</reference>
<proteinExistence type="predicted"/>
<dbReference type="AlphaFoldDB" id="A0AAT9LF95"/>
<reference evidence="2" key="1">
    <citation type="submission" date="2020-10" db="EMBL/GenBank/DDBJ databases">
        <authorList>
            <person name="Kadnikov V."/>
            <person name="Beletsky A.V."/>
            <person name="Mardanov A.V."/>
            <person name="Karnachuk O.V."/>
            <person name="Ravin N.V."/>
        </authorList>
    </citation>
    <scope>NUCLEOTIDE SEQUENCE</scope>
    <source>
        <strain evidence="2">Bu02</strain>
    </source>
</reference>
<evidence type="ECO:0000256" key="1">
    <source>
        <dbReference type="SAM" id="MobiDB-lite"/>
    </source>
</evidence>
<feature type="region of interest" description="Disordered" evidence="1">
    <location>
        <begin position="92"/>
        <end position="131"/>
    </location>
</feature>
<dbReference type="EMBL" id="CP062796">
    <property type="protein sequence ID" value="QUL99257.1"/>
    <property type="molecule type" value="Genomic_DNA"/>
</dbReference>